<evidence type="ECO:0000256" key="2">
    <source>
        <dbReference type="ARBA" id="ARBA00022692"/>
    </source>
</evidence>
<dbReference type="EMBL" id="CP134146">
    <property type="protein sequence ID" value="WNC69928.1"/>
    <property type="molecule type" value="Genomic_DNA"/>
</dbReference>
<proteinExistence type="predicted"/>
<sequence>MSLNVFCRYCGQQISDTDLVCGHCDSRQNFTEPSRDASRKNYEGVIAFVVCFFFGVFGIHRFIYGKIGTGILMLVTVGGFGIWWLIDLIRIAIGHFTDSRGNRLSLIHDH</sequence>
<feature type="transmembrane region" description="Helical" evidence="5">
    <location>
        <begin position="45"/>
        <end position="64"/>
    </location>
</feature>
<gene>
    <name evidence="7" type="ORF">RI845_07265</name>
</gene>
<organism evidence="7 8">
    <name type="scientific">Thalassotalea nanhaiensis</name>
    <dbReference type="NCBI Taxonomy" id="3065648"/>
    <lineage>
        <taxon>Bacteria</taxon>
        <taxon>Pseudomonadati</taxon>
        <taxon>Pseudomonadota</taxon>
        <taxon>Gammaproteobacteria</taxon>
        <taxon>Alteromonadales</taxon>
        <taxon>Colwelliaceae</taxon>
        <taxon>Thalassotalea</taxon>
    </lineage>
</organism>
<evidence type="ECO:0000313" key="7">
    <source>
        <dbReference type="EMBL" id="WNC69928.1"/>
    </source>
</evidence>
<dbReference type="InterPro" id="IPR007829">
    <property type="entry name" value="TM2"/>
</dbReference>
<evidence type="ECO:0000256" key="4">
    <source>
        <dbReference type="ARBA" id="ARBA00023136"/>
    </source>
</evidence>
<dbReference type="InterPro" id="IPR050932">
    <property type="entry name" value="TM2D1-3-like"/>
</dbReference>
<reference evidence="8" key="1">
    <citation type="submission" date="2023-09" db="EMBL/GenBank/DDBJ databases">
        <authorList>
            <person name="Li S."/>
            <person name="Li X."/>
            <person name="Zhang C."/>
            <person name="Zhao Z."/>
        </authorList>
    </citation>
    <scope>NUCLEOTIDE SEQUENCE [LARGE SCALE GENOMIC DNA]</scope>
    <source>
        <strain evidence="8">SQ345</strain>
    </source>
</reference>
<dbReference type="Proteomes" id="UP001248581">
    <property type="component" value="Chromosome"/>
</dbReference>
<keyword evidence="3 5" id="KW-1133">Transmembrane helix</keyword>
<evidence type="ECO:0000256" key="5">
    <source>
        <dbReference type="SAM" id="Phobius"/>
    </source>
</evidence>
<keyword evidence="2 5" id="KW-0812">Transmembrane</keyword>
<name>A0ABY9TNN3_9GAMM</name>
<feature type="transmembrane region" description="Helical" evidence="5">
    <location>
        <begin position="70"/>
        <end position="93"/>
    </location>
</feature>
<evidence type="ECO:0000259" key="6">
    <source>
        <dbReference type="Pfam" id="PF05154"/>
    </source>
</evidence>
<dbReference type="Pfam" id="PF05154">
    <property type="entry name" value="TM2"/>
    <property type="match status" value="1"/>
</dbReference>
<evidence type="ECO:0000256" key="1">
    <source>
        <dbReference type="ARBA" id="ARBA00004141"/>
    </source>
</evidence>
<keyword evidence="8" id="KW-1185">Reference proteome</keyword>
<dbReference type="PANTHER" id="PTHR21016">
    <property type="entry name" value="BETA-AMYLOID BINDING PROTEIN-RELATED"/>
    <property type="match status" value="1"/>
</dbReference>
<comment type="subcellular location">
    <subcellularLocation>
        <location evidence="1">Membrane</location>
        <topology evidence="1">Multi-pass membrane protein</topology>
    </subcellularLocation>
</comment>
<dbReference type="PANTHER" id="PTHR21016:SF25">
    <property type="entry name" value="TM2 DOMAIN-CONTAINING PROTEIN DDB_G0277895-RELATED"/>
    <property type="match status" value="1"/>
</dbReference>
<dbReference type="RefSeq" id="WP_348389070.1">
    <property type="nucleotide sequence ID" value="NZ_CP134146.1"/>
</dbReference>
<evidence type="ECO:0000313" key="8">
    <source>
        <dbReference type="Proteomes" id="UP001248581"/>
    </source>
</evidence>
<keyword evidence="4 5" id="KW-0472">Membrane</keyword>
<protein>
    <submittedName>
        <fullName evidence="7">TM2 domain-containing protein</fullName>
    </submittedName>
</protein>
<evidence type="ECO:0000256" key="3">
    <source>
        <dbReference type="ARBA" id="ARBA00022989"/>
    </source>
</evidence>
<feature type="domain" description="TM2" evidence="6">
    <location>
        <begin position="45"/>
        <end position="89"/>
    </location>
</feature>
<accession>A0ABY9TNN3</accession>